<protein>
    <submittedName>
        <fullName evidence="6">HMG-Y-related protein A-like protein</fullName>
    </submittedName>
</protein>
<evidence type="ECO:0000313" key="7">
    <source>
        <dbReference type="Proteomes" id="UP000623129"/>
    </source>
</evidence>
<dbReference type="InterPro" id="IPR005818">
    <property type="entry name" value="Histone_H1/H5_H15"/>
</dbReference>
<proteinExistence type="predicted"/>
<dbReference type="GO" id="GO:0045910">
    <property type="term" value="P:negative regulation of DNA recombination"/>
    <property type="evidence" value="ECO:0007669"/>
    <property type="project" value="TreeGrafter"/>
</dbReference>
<feature type="compositionally biased region" description="Low complexity" evidence="4">
    <location>
        <begin position="1"/>
        <end position="18"/>
    </location>
</feature>
<dbReference type="InterPro" id="IPR036390">
    <property type="entry name" value="WH_DNA-bd_sf"/>
</dbReference>
<dbReference type="GO" id="GO:0005730">
    <property type="term" value="C:nucleolus"/>
    <property type="evidence" value="ECO:0007669"/>
    <property type="project" value="TreeGrafter"/>
</dbReference>
<feature type="domain" description="H15" evidence="5">
    <location>
        <begin position="25"/>
        <end position="92"/>
    </location>
</feature>
<feature type="compositionally biased region" description="Basic and acidic residues" evidence="4">
    <location>
        <begin position="115"/>
        <end position="125"/>
    </location>
</feature>
<dbReference type="PANTHER" id="PTHR11467">
    <property type="entry name" value="HISTONE H1"/>
    <property type="match status" value="1"/>
</dbReference>
<dbReference type="GO" id="GO:0003690">
    <property type="term" value="F:double-stranded DNA binding"/>
    <property type="evidence" value="ECO:0007669"/>
    <property type="project" value="TreeGrafter"/>
</dbReference>
<dbReference type="SMART" id="SM00526">
    <property type="entry name" value="H15"/>
    <property type="match status" value="1"/>
</dbReference>
<keyword evidence="2" id="KW-0238">DNA-binding</keyword>
<dbReference type="GO" id="GO:0030261">
    <property type="term" value="P:chromosome condensation"/>
    <property type="evidence" value="ECO:0007669"/>
    <property type="project" value="TreeGrafter"/>
</dbReference>
<dbReference type="SMART" id="SM00384">
    <property type="entry name" value="AT_hook"/>
    <property type="match status" value="4"/>
</dbReference>
<sequence>MADDGSASASPTGSASGSPSPPPSPSPLPAYPELIKAAVAITSGTMGSTKAAISAHIETTLSSCLPADHASLLSSHLAGMSASGELTFTDDLYSLPPVKRGRGRPPKPRLPGEAGPRRSSSDGPRRPRGRPPKPRDPSAPEKVPRPRGRPPKSTDSGSAEPPTGEKKQRGRPPKVRQQFAEVGFV</sequence>
<feature type="region of interest" description="Disordered" evidence="4">
    <location>
        <begin position="1"/>
        <end position="31"/>
    </location>
</feature>
<name>A0A833QTL6_9POAL</name>
<feature type="compositionally biased region" description="Pro residues" evidence="4">
    <location>
        <begin position="19"/>
        <end position="30"/>
    </location>
</feature>
<gene>
    <name evidence="6" type="ORF">FCM35_KLT02017</name>
</gene>
<accession>A0A833QTL6</accession>
<dbReference type="SUPFAM" id="SSF46785">
    <property type="entry name" value="Winged helix' DNA-binding domain"/>
    <property type="match status" value="1"/>
</dbReference>
<evidence type="ECO:0000256" key="3">
    <source>
        <dbReference type="ARBA" id="ARBA00023242"/>
    </source>
</evidence>
<feature type="compositionally biased region" description="Basic and acidic residues" evidence="4">
    <location>
        <begin position="133"/>
        <end position="144"/>
    </location>
</feature>
<dbReference type="PRINTS" id="PR00929">
    <property type="entry name" value="ATHOOK"/>
</dbReference>
<evidence type="ECO:0000256" key="1">
    <source>
        <dbReference type="ARBA" id="ARBA00004123"/>
    </source>
</evidence>
<dbReference type="GO" id="GO:0000786">
    <property type="term" value="C:nucleosome"/>
    <property type="evidence" value="ECO:0007669"/>
    <property type="project" value="InterPro"/>
</dbReference>
<dbReference type="GO" id="GO:0031492">
    <property type="term" value="F:nucleosomal DNA binding"/>
    <property type="evidence" value="ECO:0007669"/>
    <property type="project" value="TreeGrafter"/>
</dbReference>
<evidence type="ECO:0000313" key="6">
    <source>
        <dbReference type="EMBL" id="KAF3332440.1"/>
    </source>
</evidence>
<evidence type="ECO:0000256" key="2">
    <source>
        <dbReference type="ARBA" id="ARBA00023125"/>
    </source>
</evidence>
<evidence type="ECO:0000256" key="4">
    <source>
        <dbReference type="SAM" id="MobiDB-lite"/>
    </source>
</evidence>
<comment type="caution">
    <text evidence="6">The sequence shown here is derived from an EMBL/GenBank/DDBJ whole genome shotgun (WGS) entry which is preliminary data.</text>
</comment>
<keyword evidence="3" id="KW-0539">Nucleus</keyword>
<keyword evidence="7" id="KW-1185">Reference proteome</keyword>
<reference evidence="6" key="1">
    <citation type="submission" date="2020-01" db="EMBL/GenBank/DDBJ databases">
        <title>Genome sequence of Kobresia littledalei, the first chromosome-level genome in the family Cyperaceae.</title>
        <authorList>
            <person name="Qu G."/>
        </authorList>
    </citation>
    <scope>NUCLEOTIDE SEQUENCE</scope>
    <source>
        <strain evidence="6">C.B.Clarke</strain>
        <tissue evidence="6">Leaf</tissue>
    </source>
</reference>
<dbReference type="PANTHER" id="PTHR11467:SF162">
    <property type="entry name" value="HMG-Y-RELATED PROTEIN A"/>
    <property type="match status" value="1"/>
</dbReference>
<feature type="region of interest" description="Disordered" evidence="4">
    <location>
        <begin position="86"/>
        <end position="185"/>
    </location>
</feature>
<organism evidence="6 7">
    <name type="scientific">Carex littledalei</name>
    <dbReference type="NCBI Taxonomy" id="544730"/>
    <lineage>
        <taxon>Eukaryota</taxon>
        <taxon>Viridiplantae</taxon>
        <taxon>Streptophyta</taxon>
        <taxon>Embryophyta</taxon>
        <taxon>Tracheophyta</taxon>
        <taxon>Spermatophyta</taxon>
        <taxon>Magnoliopsida</taxon>
        <taxon>Liliopsida</taxon>
        <taxon>Poales</taxon>
        <taxon>Cyperaceae</taxon>
        <taxon>Cyperoideae</taxon>
        <taxon>Cariceae</taxon>
        <taxon>Carex</taxon>
        <taxon>Carex subgen. Euthyceras</taxon>
    </lineage>
</organism>
<dbReference type="AlphaFoldDB" id="A0A833QTL6"/>
<dbReference type="Proteomes" id="UP000623129">
    <property type="component" value="Unassembled WGS sequence"/>
</dbReference>
<dbReference type="GO" id="GO:0006334">
    <property type="term" value="P:nucleosome assembly"/>
    <property type="evidence" value="ECO:0007669"/>
    <property type="project" value="InterPro"/>
</dbReference>
<evidence type="ECO:0000259" key="5">
    <source>
        <dbReference type="SMART" id="SM00526"/>
    </source>
</evidence>
<dbReference type="OrthoDB" id="691404at2759"/>
<dbReference type="InterPro" id="IPR017956">
    <property type="entry name" value="AT_hook_DNA-bd_motif"/>
</dbReference>
<comment type="subcellular location">
    <subcellularLocation>
        <location evidence="1">Nucleus</location>
    </subcellularLocation>
</comment>
<dbReference type="EMBL" id="SWLB01000011">
    <property type="protein sequence ID" value="KAF3332440.1"/>
    <property type="molecule type" value="Genomic_DNA"/>
</dbReference>